<dbReference type="EMBL" id="HBIN01014735">
    <property type="protein sequence ID" value="CAE0441040.1"/>
    <property type="molecule type" value="Transcribed_RNA"/>
</dbReference>
<accession>A0A6S8DMI0</accession>
<dbReference type="GO" id="GO:0016887">
    <property type="term" value="F:ATP hydrolysis activity"/>
    <property type="evidence" value="ECO:0007669"/>
    <property type="project" value="InterPro"/>
</dbReference>
<dbReference type="Gene3D" id="3.40.50.300">
    <property type="entry name" value="P-loop containing nucleotide triphosphate hydrolases"/>
    <property type="match status" value="1"/>
</dbReference>
<dbReference type="SUPFAM" id="SSF52540">
    <property type="entry name" value="P-loop containing nucleoside triphosphate hydrolases"/>
    <property type="match status" value="1"/>
</dbReference>
<evidence type="ECO:0000259" key="16">
    <source>
        <dbReference type="SMART" id="SM00382"/>
    </source>
</evidence>
<feature type="domain" description="AAA+ ATPase" evidence="16">
    <location>
        <begin position="203"/>
        <end position="341"/>
    </location>
</feature>
<organism evidence="18">
    <name type="scientific">Aplanochytrium stocchinoi</name>
    <dbReference type="NCBI Taxonomy" id="215587"/>
    <lineage>
        <taxon>Eukaryota</taxon>
        <taxon>Sar</taxon>
        <taxon>Stramenopiles</taxon>
        <taxon>Bigyra</taxon>
        <taxon>Labyrinthulomycetes</taxon>
        <taxon>Thraustochytrida</taxon>
        <taxon>Thraustochytriidae</taxon>
        <taxon>Aplanochytrium</taxon>
    </lineage>
</organism>
<dbReference type="Gene3D" id="3.30.720.210">
    <property type="match status" value="1"/>
</dbReference>
<keyword evidence="4 15" id="KW-0812">Transmembrane</keyword>
<keyword evidence="12" id="KW-0482">Metalloprotease</keyword>
<feature type="transmembrane region" description="Helical" evidence="15">
    <location>
        <begin position="121"/>
        <end position="142"/>
    </location>
</feature>
<reference evidence="18" key="1">
    <citation type="submission" date="2021-01" db="EMBL/GenBank/DDBJ databases">
        <authorList>
            <person name="Corre E."/>
            <person name="Pelletier E."/>
            <person name="Niang G."/>
            <person name="Scheremetjew M."/>
            <person name="Finn R."/>
            <person name="Kale V."/>
            <person name="Holt S."/>
            <person name="Cochrane G."/>
            <person name="Meng A."/>
            <person name="Brown T."/>
            <person name="Cohen L."/>
        </authorList>
    </citation>
    <scope>NUCLEOTIDE SEQUENCE</scope>
    <source>
        <strain evidence="18">GSBS06</strain>
    </source>
</reference>
<dbReference type="GO" id="GO:0016020">
    <property type="term" value="C:membrane"/>
    <property type="evidence" value="ECO:0007669"/>
    <property type="project" value="UniProtKB-SubCell"/>
</dbReference>
<dbReference type="InterPro" id="IPR003960">
    <property type="entry name" value="ATPase_AAA_CS"/>
</dbReference>
<keyword evidence="6 14" id="KW-0547">Nucleotide-binding</keyword>
<keyword evidence="7" id="KW-0378">Hydrolase</keyword>
<dbReference type="SMART" id="SM00382">
    <property type="entry name" value="AAA"/>
    <property type="match status" value="1"/>
</dbReference>
<evidence type="ECO:0000256" key="12">
    <source>
        <dbReference type="ARBA" id="ARBA00023049"/>
    </source>
</evidence>
<dbReference type="PANTHER" id="PTHR23076:SF97">
    <property type="entry name" value="ATP-DEPENDENT ZINC METALLOPROTEASE YME1L1"/>
    <property type="match status" value="1"/>
</dbReference>
<dbReference type="InterPro" id="IPR003593">
    <property type="entry name" value="AAA+_ATPase"/>
</dbReference>
<dbReference type="InterPro" id="IPR041569">
    <property type="entry name" value="AAA_lid_3"/>
</dbReference>
<dbReference type="GO" id="GO:0046872">
    <property type="term" value="F:metal ion binding"/>
    <property type="evidence" value="ECO:0007669"/>
    <property type="project" value="UniProtKB-KW"/>
</dbReference>
<evidence type="ECO:0000313" key="18">
    <source>
        <dbReference type="EMBL" id="CAE0441042.1"/>
    </source>
</evidence>
<evidence type="ECO:0000313" key="17">
    <source>
        <dbReference type="EMBL" id="CAE0441040.1"/>
    </source>
</evidence>
<feature type="transmembrane region" description="Helical" evidence="15">
    <location>
        <begin position="16"/>
        <end position="34"/>
    </location>
</feature>
<sequence length="433" mass="47979">MDLKELLSYLRAHPRYVAAGTTAVLIPLLLRISSRNPNISSEMRKILPSAMTFSEFLQKVEKKQVKNVLLNADSLEFTLNAGDEVFITHPTTYHPGVVDLLHSKTIPFDQVKKPPAKSTPAYKSVLIMIFPFAYLAVCIYVLRRFMDQTGDVGELKNKMHNASGGQKTTFADVAGIDKARGVVQEVTSFLRNPSKYTAAGARVPSGILLVGPPGTGKTMLARAMANEAGLPFFYCSGSDFVEVYAGRGAGRVRKLFQRAAKVAPAVVFFDEIDALGKSRGNEMSMNEEREQTLNQLLAVMDGFNTDNGVVVMAATNRYDVLDKALTRPGRFDRIVKVDLPKKEGRYQILKVHTRKMALDETVDLQTIAALAENFSGAELSHLANEAAIIAVRNQRKELNMNDFFDALDEFRDSRKRDTNSATKGFMDMLKNLN</sequence>
<evidence type="ECO:0000256" key="3">
    <source>
        <dbReference type="ARBA" id="ARBA00022670"/>
    </source>
</evidence>
<keyword evidence="9 14" id="KW-0067">ATP-binding</keyword>
<evidence type="ECO:0000256" key="13">
    <source>
        <dbReference type="ARBA" id="ARBA00023136"/>
    </source>
</evidence>
<comment type="similarity">
    <text evidence="14">Belongs to the AAA ATPase family.</text>
</comment>
<dbReference type="GO" id="GO:0005524">
    <property type="term" value="F:ATP binding"/>
    <property type="evidence" value="ECO:0007669"/>
    <property type="project" value="UniProtKB-KW"/>
</dbReference>
<evidence type="ECO:0000256" key="8">
    <source>
        <dbReference type="ARBA" id="ARBA00022833"/>
    </source>
</evidence>
<dbReference type="InterPro" id="IPR027417">
    <property type="entry name" value="P-loop_NTPase"/>
</dbReference>
<evidence type="ECO:0000256" key="5">
    <source>
        <dbReference type="ARBA" id="ARBA00022723"/>
    </source>
</evidence>
<evidence type="ECO:0000256" key="11">
    <source>
        <dbReference type="ARBA" id="ARBA00022989"/>
    </source>
</evidence>
<dbReference type="PANTHER" id="PTHR23076">
    <property type="entry name" value="METALLOPROTEASE M41 FTSH"/>
    <property type="match status" value="1"/>
</dbReference>
<keyword evidence="5" id="KW-0479">Metal-binding</keyword>
<dbReference type="Pfam" id="PF00004">
    <property type="entry name" value="AAA"/>
    <property type="match status" value="1"/>
</dbReference>
<proteinExistence type="inferred from homology"/>
<dbReference type="GO" id="GO:0004176">
    <property type="term" value="F:ATP-dependent peptidase activity"/>
    <property type="evidence" value="ECO:0007669"/>
    <property type="project" value="TreeGrafter"/>
</dbReference>
<dbReference type="Gene3D" id="1.10.8.60">
    <property type="match status" value="1"/>
</dbReference>
<name>A0A6S8DMI0_9STRA</name>
<keyword evidence="13 15" id="KW-0472">Membrane</keyword>
<evidence type="ECO:0000256" key="6">
    <source>
        <dbReference type="ARBA" id="ARBA00022741"/>
    </source>
</evidence>
<comment type="subcellular location">
    <subcellularLocation>
        <location evidence="2">Membrane</location>
        <topology evidence="2">Multi-pass membrane protein</topology>
    </subcellularLocation>
</comment>
<evidence type="ECO:0000256" key="9">
    <source>
        <dbReference type="ARBA" id="ARBA00022840"/>
    </source>
</evidence>
<evidence type="ECO:0000256" key="14">
    <source>
        <dbReference type="RuleBase" id="RU003651"/>
    </source>
</evidence>
<evidence type="ECO:0000256" key="4">
    <source>
        <dbReference type="ARBA" id="ARBA00022692"/>
    </source>
</evidence>
<dbReference type="PROSITE" id="PS00674">
    <property type="entry name" value="AAA"/>
    <property type="match status" value="1"/>
</dbReference>
<dbReference type="InterPro" id="IPR003959">
    <property type="entry name" value="ATPase_AAA_core"/>
</dbReference>
<dbReference type="GO" id="GO:0008237">
    <property type="term" value="F:metallopeptidase activity"/>
    <property type="evidence" value="ECO:0007669"/>
    <property type="project" value="UniProtKB-KW"/>
</dbReference>
<gene>
    <name evidence="17" type="ORF">ASTO00021_LOCUS11171</name>
    <name evidence="18" type="ORF">ASTO00021_LOCUS11173</name>
</gene>
<dbReference type="FunFam" id="3.40.50.300:FF:000277">
    <property type="entry name" value="ATP-dependent zinc metalloprotease FtsH"/>
    <property type="match status" value="1"/>
</dbReference>
<comment type="cofactor">
    <cofactor evidence="1">
        <name>Zn(2+)</name>
        <dbReference type="ChEBI" id="CHEBI:29105"/>
    </cofactor>
</comment>
<evidence type="ECO:0000256" key="2">
    <source>
        <dbReference type="ARBA" id="ARBA00004141"/>
    </source>
</evidence>
<dbReference type="EMBL" id="HBIN01014737">
    <property type="protein sequence ID" value="CAE0441042.1"/>
    <property type="molecule type" value="Transcribed_RNA"/>
</dbReference>
<dbReference type="AlphaFoldDB" id="A0A6S8DMI0"/>
<keyword evidence="3" id="KW-0645">Protease</keyword>
<keyword evidence="11 15" id="KW-1133">Transmembrane helix</keyword>
<dbReference type="Pfam" id="PF17862">
    <property type="entry name" value="AAA_lid_3"/>
    <property type="match status" value="1"/>
</dbReference>
<evidence type="ECO:0000256" key="10">
    <source>
        <dbReference type="ARBA" id="ARBA00022946"/>
    </source>
</evidence>
<keyword evidence="10" id="KW-0809">Transit peptide</keyword>
<dbReference type="GO" id="GO:0006508">
    <property type="term" value="P:proteolysis"/>
    <property type="evidence" value="ECO:0007669"/>
    <property type="project" value="UniProtKB-KW"/>
</dbReference>
<dbReference type="CDD" id="cd19501">
    <property type="entry name" value="RecA-like_FtsH"/>
    <property type="match status" value="1"/>
</dbReference>
<protein>
    <recommendedName>
        <fullName evidence="16">AAA+ ATPase domain-containing protein</fullName>
    </recommendedName>
</protein>
<evidence type="ECO:0000256" key="1">
    <source>
        <dbReference type="ARBA" id="ARBA00001947"/>
    </source>
</evidence>
<keyword evidence="8" id="KW-0862">Zinc</keyword>
<evidence type="ECO:0000256" key="15">
    <source>
        <dbReference type="SAM" id="Phobius"/>
    </source>
</evidence>
<evidence type="ECO:0000256" key="7">
    <source>
        <dbReference type="ARBA" id="ARBA00022801"/>
    </source>
</evidence>